<dbReference type="EC" id="1.3.1.108" evidence="2"/>
<dbReference type="GO" id="GO:0009055">
    <property type="term" value="F:electron transfer activity"/>
    <property type="evidence" value="ECO:0007669"/>
    <property type="project" value="InterPro"/>
</dbReference>
<dbReference type="Gene3D" id="3.40.50.1220">
    <property type="entry name" value="TPP-binding domain"/>
    <property type="match status" value="1"/>
</dbReference>
<name>A0A645GF27_9ZZZZ</name>
<dbReference type="InterPro" id="IPR014731">
    <property type="entry name" value="ETF_asu_C"/>
</dbReference>
<gene>
    <name evidence="2" type="primary">carE_53</name>
    <name evidence="2" type="ORF">SDC9_172919</name>
</gene>
<organism evidence="2">
    <name type="scientific">bioreactor metagenome</name>
    <dbReference type="NCBI Taxonomy" id="1076179"/>
    <lineage>
        <taxon>unclassified sequences</taxon>
        <taxon>metagenomes</taxon>
        <taxon>ecological metagenomes</taxon>
    </lineage>
</organism>
<accession>A0A645GF27</accession>
<comment type="caution">
    <text evidence="2">The sequence shown here is derived from an EMBL/GenBank/DDBJ whole genome shotgun (WGS) entry which is preliminary data.</text>
</comment>
<evidence type="ECO:0000259" key="1">
    <source>
        <dbReference type="Pfam" id="PF00766"/>
    </source>
</evidence>
<dbReference type="SUPFAM" id="SSF52467">
    <property type="entry name" value="DHS-like NAD/FAD-binding domain"/>
    <property type="match status" value="1"/>
</dbReference>
<sequence>MASVKPGIFVKNEADPTAKANVIAMDISSLKTAKNTLKPVSICVTEPKGVPIEKADVVIVGGFGIGDQKNWDMIAEIATLLGGAAGCTRPTVDAGWAPGEHVMIGTSGKSIRPKNYIGFGISGATHHICGMKDSGLVINVNTDEKASIFDVSDFCVVGDLNKILPELLEQVKASKKAASCTF</sequence>
<evidence type="ECO:0000313" key="2">
    <source>
        <dbReference type="EMBL" id="MPN25508.1"/>
    </source>
</evidence>
<keyword evidence="2" id="KW-0560">Oxidoreductase</keyword>
<dbReference type="GO" id="GO:0050660">
    <property type="term" value="F:flavin adenine dinucleotide binding"/>
    <property type="evidence" value="ECO:0007669"/>
    <property type="project" value="InterPro"/>
</dbReference>
<dbReference type="InterPro" id="IPR029035">
    <property type="entry name" value="DHS-like_NAD/FAD-binding_dom"/>
</dbReference>
<dbReference type="GO" id="GO:0033539">
    <property type="term" value="P:fatty acid beta-oxidation using acyl-CoA dehydrogenase"/>
    <property type="evidence" value="ECO:0007669"/>
    <property type="project" value="TreeGrafter"/>
</dbReference>
<dbReference type="PANTHER" id="PTHR43153">
    <property type="entry name" value="ELECTRON TRANSFER FLAVOPROTEIN ALPHA"/>
    <property type="match status" value="1"/>
</dbReference>
<dbReference type="GO" id="GO:0016491">
    <property type="term" value="F:oxidoreductase activity"/>
    <property type="evidence" value="ECO:0007669"/>
    <property type="project" value="UniProtKB-KW"/>
</dbReference>
<proteinExistence type="predicted"/>
<protein>
    <submittedName>
        <fullName evidence="2">Caffeyl-CoA reductase-Etf complex subunit CarE</fullName>
        <ecNumber evidence="2">1.3.1.108</ecNumber>
    </submittedName>
</protein>
<feature type="domain" description="Electron transfer flavoprotein alpha subunit C-terminal" evidence="1">
    <location>
        <begin position="52"/>
        <end position="132"/>
    </location>
</feature>
<reference evidence="2" key="1">
    <citation type="submission" date="2019-08" db="EMBL/GenBank/DDBJ databases">
        <authorList>
            <person name="Kucharzyk K."/>
            <person name="Murdoch R.W."/>
            <person name="Higgins S."/>
            <person name="Loffler F."/>
        </authorList>
    </citation>
    <scope>NUCLEOTIDE SEQUENCE</scope>
</reference>
<dbReference type="AlphaFoldDB" id="A0A645GF27"/>
<dbReference type="PANTHER" id="PTHR43153:SF1">
    <property type="entry name" value="ELECTRON TRANSFER FLAVOPROTEIN SUBUNIT ALPHA, MITOCHONDRIAL"/>
    <property type="match status" value="1"/>
</dbReference>
<dbReference type="InterPro" id="IPR001308">
    <property type="entry name" value="ETF_a/FixB"/>
</dbReference>
<dbReference type="Pfam" id="PF00766">
    <property type="entry name" value="ETF_alpha"/>
    <property type="match status" value="1"/>
</dbReference>
<dbReference type="EMBL" id="VSSQ01074717">
    <property type="protein sequence ID" value="MPN25508.1"/>
    <property type="molecule type" value="Genomic_DNA"/>
</dbReference>